<name>A0ABU0VZU4_9RHOB</name>
<feature type="transmembrane region" description="Helical" evidence="1">
    <location>
        <begin position="347"/>
        <end position="368"/>
    </location>
</feature>
<accession>A0ABU0VZU4</accession>
<sequence length="372" mass="41767">MTTAGPSRLRARHIGLLISFLLFVALPLMASAWYLWVRAADQYASTLGFSVHQENGASAISLLSGFSSFSGSSSTDTDIIHSYINSQQLVTEIDAAIDLRRVWSRPAGDVIYRFDPSGTTEDLLDYWREMVNVYYDSTTRLIEVRVLAFDPVEAQQISTLIFEKSTLMINELNAIAVEDTLRYSRDELNRSHETVIKSRQAVTAFRDKYQIVDPESDLTLQAALIGELQQQLTQAVIDLDVLRDGALPSDPRLAPLERRVRVIEERLKSERAKFGLSSTTGGLYPDMMADYERLAADREFAEASYLAARAGYEVAQADAVRKSRYLAAHVLPTLAESSRYPDRPVTLAAIGVFLFMIWSIGALLYYSLRDRR</sequence>
<keyword evidence="1" id="KW-0472">Membrane</keyword>
<keyword evidence="3" id="KW-1185">Reference proteome</keyword>
<organism evidence="2 3">
    <name type="scientific">Pseudogemmobacter lacusdianii</name>
    <dbReference type="NCBI Taxonomy" id="3069608"/>
    <lineage>
        <taxon>Bacteria</taxon>
        <taxon>Pseudomonadati</taxon>
        <taxon>Pseudomonadota</taxon>
        <taxon>Alphaproteobacteria</taxon>
        <taxon>Rhodobacterales</taxon>
        <taxon>Paracoccaceae</taxon>
        <taxon>Pseudogemmobacter</taxon>
    </lineage>
</organism>
<keyword evidence="2" id="KW-0813">Transport</keyword>
<keyword evidence="1" id="KW-0812">Transmembrane</keyword>
<dbReference type="RefSeq" id="WP_306680967.1">
    <property type="nucleotide sequence ID" value="NZ_JAVDBT010000012.1"/>
</dbReference>
<feature type="transmembrane region" description="Helical" evidence="1">
    <location>
        <begin position="14"/>
        <end position="36"/>
    </location>
</feature>
<dbReference type="EMBL" id="JAVDBT010000012">
    <property type="protein sequence ID" value="MDQ2067263.1"/>
    <property type="molecule type" value="Genomic_DNA"/>
</dbReference>
<evidence type="ECO:0000313" key="3">
    <source>
        <dbReference type="Proteomes" id="UP001239680"/>
    </source>
</evidence>
<evidence type="ECO:0000313" key="2">
    <source>
        <dbReference type="EMBL" id="MDQ2067263.1"/>
    </source>
</evidence>
<dbReference type="Proteomes" id="UP001239680">
    <property type="component" value="Unassembled WGS sequence"/>
</dbReference>
<keyword evidence="2" id="KW-0762">Sugar transport</keyword>
<proteinExistence type="predicted"/>
<keyword evidence="1" id="KW-1133">Transmembrane helix</keyword>
<dbReference type="PANTHER" id="PTHR32309:SF13">
    <property type="entry name" value="FERRIC ENTEROBACTIN TRANSPORT PROTEIN FEPE"/>
    <property type="match status" value="1"/>
</dbReference>
<protein>
    <submittedName>
        <fullName evidence="2">Sugar transporter</fullName>
    </submittedName>
</protein>
<dbReference type="PANTHER" id="PTHR32309">
    <property type="entry name" value="TYROSINE-PROTEIN KINASE"/>
    <property type="match status" value="1"/>
</dbReference>
<evidence type="ECO:0000256" key="1">
    <source>
        <dbReference type="SAM" id="Phobius"/>
    </source>
</evidence>
<reference evidence="2 3" key="1">
    <citation type="submission" date="2023-08" db="EMBL/GenBank/DDBJ databases">
        <title>Characterization of two Paracoccaceae strains isolated from Phycosphere and proposal of Xinfangfangia lacusdiani sp. nov.</title>
        <authorList>
            <person name="Deng Y."/>
            <person name="Zhang Y.Q."/>
        </authorList>
    </citation>
    <scope>NUCLEOTIDE SEQUENCE [LARGE SCALE GENOMIC DNA]</scope>
    <source>
        <strain evidence="2 3">CPCC 101601</strain>
    </source>
</reference>
<dbReference type="InterPro" id="IPR050445">
    <property type="entry name" value="Bact_polysacc_biosynth/exp"/>
</dbReference>
<comment type="caution">
    <text evidence="2">The sequence shown here is derived from an EMBL/GenBank/DDBJ whole genome shotgun (WGS) entry which is preliminary data.</text>
</comment>
<gene>
    <name evidence="2" type="ORF">Q9295_12875</name>
</gene>